<dbReference type="GO" id="GO:0047632">
    <property type="term" value="F:agmatine deiminase activity"/>
    <property type="evidence" value="ECO:0007669"/>
    <property type="project" value="UniProtKB-EC"/>
</dbReference>
<dbReference type="Proteomes" id="UP000286974">
    <property type="component" value="Unassembled WGS sequence"/>
</dbReference>
<comment type="caution">
    <text evidence="2">The sequence shown here is derived from an EMBL/GenBank/DDBJ whole genome shotgun (WGS) entry which is preliminary data.</text>
</comment>
<dbReference type="SUPFAM" id="SSF55909">
    <property type="entry name" value="Pentein"/>
    <property type="match status" value="1"/>
</dbReference>
<evidence type="ECO:0000313" key="3">
    <source>
        <dbReference type="Proteomes" id="UP000286974"/>
    </source>
</evidence>
<gene>
    <name evidence="2" type="ORF">NBRC111893_377</name>
</gene>
<accession>A0A401FJ09</accession>
<evidence type="ECO:0000256" key="1">
    <source>
        <dbReference type="ARBA" id="ARBA00022801"/>
    </source>
</evidence>
<dbReference type="EMBL" id="BEXA01000001">
    <property type="protein sequence ID" value="GAY72231.1"/>
    <property type="molecule type" value="Genomic_DNA"/>
</dbReference>
<dbReference type="GO" id="GO:0009446">
    <property type="term" value="P:putrescine biosynthetic process"/>
    <property type="evidence" value="ECO:0007669"/>
    <property type="project" value="InterPro"/>
</dbReference>
<dbReference type="AlphaFoldDB" id="A0A401FJ09"/>
<dbReference type="Pfam" id="PF04371">
    <property type="entry name" value="PAD_porph"/>
    <property type="match status" value="1"/>
</dbReference>
<protein>
    <submittedName>
        <fullName evidence="2">Agmatine deiminase</fullName>
        <ecNumber evidence="2">3.5.3.12</ecNumber>
    </submittedName>
</protein>
<dbReference type="GO" id="GO:0004668">
    <property type="term" value="F:protein-arginine deiminase activity"/>
    <property type="evidence" value="ECO:0007669"/>
    <property type="project" value="InterPro"/>
</dbReference>
<reference evidence="2 3" key="1">
    <citation type="submission" date="2017-11" db="EMBL/GenBank/DDBJ databases">
        <title>Draft Genome Sequence of Lactobacillus curieae NBRC 111893 isolated from Koso, a Japanese sugar-Vegetable Fermented Beverage.</title>
        <authorList>
            <person name="Chiou T.Y."/>
            <person name="Oshima K."/>
            <person name="Suda W."/>
            <person name="Hattori M."/>
            <person name="Takahashi T."/>
        </authorList>
    </citation>
    <scope>NUCLEOTIDE SEQUENCE [LARGE SCALE GENOMIC DNA]</scope>
    <source>
        <strain evidence="2 3">NBRC111893</strain>
    </source>
</reference>
<organism evidence="2 3">
    <name type="scientific">Lentilactobacillus kosonis</name>
    <dbReference type="NCBI Taxonomy" id="2810561"/>
    <lineage>
        <taxon>Bacteria</taxon>
        <taxon>Bacillati</taxon>
        <taxon>Bacillota</taxon>
        <taxon>Bacilli</taxon>
        <taxon>Lactobacillales</taxon>
        <taxon>Lactobacillaceae</taxon>
        <taxon>Lentilactobacillus</taxon>
    </lineage>
</organism>
<sequence length="83" mass="9720">MKIEGVVPKQDDYKLLPEWSKHEESYMLWPTRPDNWREGGKPAQKTYAEIAKKLVSLNQLPCWLTKSSIYIPQVSLQILALEY</sequence>
<keyword evidence="1 2" id="KW-0378">Hydrolase</keyword>
<dbReference type="EC" id="3.5.3.12" evidence="2"/>
<proteinExistence type="predicted"/>
<dbReference type="Gene3D" id="3.75.10.10">
    <property type="entry name" value="L-arginine/glycine Amidinotransferase, Chain A"/>
    <property type="match status" value="1"/>
</dbReference>
<keyword evidence="3" id="KW-1185">Reference proteome</keyword>
<evidence type="ECO:0000313" key="2">
    <source>
        <dbReference type="EMBL" id="GAY72231.1"/>
    </source>
</evidence>
<dbReference type="InterPro" id="IPR007466">
    <property type="entry name" value="Peptidyl-Arg-deiminase_porph"/>
</dbReference>
<name>A0A401FJ09_9LACO</name>